<dbReference type="Proteomes" id="UP000092321">
    <property type="component" value="Unassembled WGS sequence"/>
</dbReference>
<dbReference type="InterPro" id="IPR051731">
    <property type="entry name" value="DENND11/AVL9_GEFs"/>
</dbReference>
<dbReference type="EMBL" id="LXPE01000003">
    <property type="protein sequence ID" value="OBA28451.1"/>
    <property type="molecule type" value="Genomic_DNA"/>
</dbReference>
<dbReference type="InterPro" id="IPR018307">
    <property type="entry name" value="ABL9/DENND6_dom"/>
</dbReference>
<keyword evidence="4" id="KW-1185">Reference proteome</keyword>
<evidence type="ECO:0000259" key="2">
    <source>
        <dbReference type="Pfam" id="PF09794"/>
    </source>
</evidence>
<evidence type="ECO:0000313" key="4">
    <source>
        <dbReference type="Proteomes" id="UP000092321"/>
    </source>
</evidence>
<dbReference type="GO" id="GO:0005737">
    <property type="term" value="C:cytoplasm"/>
    <property type="evidence" value="ECO:0007669"/>
    <property type="project" value="TreeGrafter"/>
</dbReference>
<comment type="caution">
    <text evidence="3">The sequence shown here is derived from an EMBL/GenBank/DDBJ whole genome shotgun (WGS) entry which is preliminary data.</text>
</comment>
<dbReference type="Pfam" id="PF09794">
    <property type="entry name" value="Avl9"/>
    <property type="match status" value="1"/>
</dbReference>
<organism evidence="3 4">
    <name type="scientific">Hanseniaspora valbyensis NRRL Y-1626</name>
    <dbReference type="NCBI Taxonomy" id="766949"/>
    <lineage>
        <taxon>Eukaryota</taxon>
        <taxon>Fungi</taxon>
        <taxon>Dikarya</taxon>
        <taxon>Ascomycota</taxon>
        <taxon>Saccharomycotina</taxon>
        <taxon>Saccharomycetes</taxon>
        <taxon>Saccharomycodales</taxon>
        <taxon>Saccharomycodaceae</taxon>
        <taxon>Hanseniaspora</taxon>
    </lineage>
</organism>
<feature type="region of interest" description="Disordered" evidence="1">
    <location>
        <begin position="297"/>
        <end position="328"/>
    </location>
</feature>
<feature type="domain" description="AVL9/DENND6" evidence="2">
    <location>
        <begin position="5"/>
        <end position="293"/>
    </location>
</feature>
<reference evidence="4" key="1">
    <citation type="journal article" date="2016" name="Proc. Natl. Acad. Sci. U.S.A.">
        <title>Comparative genomics of biotechnologically important yeasts.</title>
        <authorList>
            <person name="Riley R."/>
            <person name="Haridas S."/>
            <person name="Wolfe K.H."/>
            <person name="Lopes M.R."/>
            <person name="Hittinger C.T."/>
            <person name="Goeker M."/>
            <person name="Salamov A.A."/>
            <person name="Wisecaver J.H."/>
            <person name="Long T.M."/>
            <person name="Calvey C.H."/>
            <person name="Aerts A.L."/>
            <person name="Barry K.W."/>
            <person name="Choi C."/>
            <person name="Clum A."/>
            <person name="Coughlan A.Y."/>
            <person name="Deshpande S."/>
            <person name="Douglass A.P."/>
            <person name="Hanson S.J."/>
            <person name="Klenk H.-P."/>
            <person name="LaButti K.M."/>
            <person name="Lapidus A."/>
            <person name="Lindquist E.A."/>
            <person name="Lipzen A.M."/>
            <person name="Meier-Kolthoff J.P."/>
            <person name="Ohm R.A."/>
            <person name="Otillar R.P."/>
            <person name="Pangilinan J.L."/>
            <person name="Peng Y."/>
            <person name="Rokas A."/>
            <person name="Rosa C.A."/>
            <person name="Scheuner C."/>
            <person name="Sibirny A.A."/>
            <person name="Slot J.C."/>
            <person name="Stielow J.B."/>
            <person name="Sun H."/>
            <person name="Kurtzman C.P."/>
            <person name="Blackwell M."/>
            <person name="Grigoriev I.V."/>
            <person name="Jeffries T.W."/>
        </authorList>
    </citation>
    <scope>NUCLEOTIDE SEQUENCE [LARGE SCALE GENOMIC DNA]</scope>
    <source>
        <strain evidence="4">NRRL Y-1626</strain>
    </source>
</reference>
<accession>A0A1B7TI84</accession>
<evidence type="ECO:0000256" key="1">
    <source>
        <dbReference type="SAM" id="MobiDB-lite"/>
    </source>
</evidence>
<dbReference type="AlphaFoldDB" id="A0A1B7TI84"/>
<gene>
    <name evidence="3" type="ORF">HANVADRAFT_5233</name>
</gene>
<dbReference type="PANTHER" id="PTHR31017">
    <property type="entry name" value="LATE SECRETORY PATHWAY PROTEIN AVL9-RELATED"/>
    <property type="match status" value="1"/>
</dbReference>
<feature type="compositionally biased region" description="Basic and acidic residues" evidence="1">
    <location>
        <begin position="631"/>
        <end position="668"/>
    </location>
</feature>
<name>A0A1B7TI84_9ASCO</name>
<dbReference type="OrthoDB" id="26278at2759"/>
<feature type="region of interest" description="Disordered" evidence="1">
    <location>
        <begin position="630"/>
        <end position="668"/>
    </location>
</feature>
<protein>
    <recommendedName>
        <fullName evidence="2">AVL9/DENND6 domain-containing protein</fullName>
    </recommendedName>
</protein>
<proteinExistence type="predicted"/>
<dbReference type="PANTHER" id="PTHR31017:SF1">
    <property type="entry name" value="LATE SECRETORY PATHWAY PROTEIN AVL9 HOMOLOG"/>
    <property type="match status" value="1"/>
</dbReference>
<evidence type="ECO:0000313" key="3">
    <source>
        <dbReference type="EMBL" id="OBA28451.1"/>
    </source>
</evidence>
<sequence>MSDIYDILLCSFDITNGNVIEYSINNHFSSDDSNISFKAMPDNCHTLDSLYNIIHIDDTHYGISYFKKLAVDDIKQRNSVYKALIIVTNQLNLTLLLKNKLKLTMDLILNDSAEDKFDVTELLNSLYSNLNMIYKDDLYLDYIDNQIMEYDLERFMNVCKDVDILSIFKLFLLEKRVVFYTEDISLLEDVVFLQIALLSLYPNLLNQFSFNKDDTVEASDNKDENTTFNVLDIMSKYKFLKLPLKIFKEKSSWAPYVTIDEVENFIHPKNQNESFVIGLGNSLFLNHKQVAAEAKKRQSLEQKEEAERIKNEQLKEKQEQEGENIEKQPIRQKKRVNLDKIEREIELVHYDVGYKLVSNGENKLPKLELDYWSTKLNKDSIKSSSQDIRFMNILFKEMVKMDSTTSKDKFIRKQFESYLIDLLFFIKFYYYKEFVKLTSLDYDELKEKKIKRGETQIEKNTRKLQLKALEMILSESEHNKIDLNIKKQFDAFGGKPFFKKWFKTGNYKKFMTSTDDRLFDIEMNEDLEFVMNRDNGNNSEVNDKKWEILLNERFWSVEHPVYNLEIILDKRQEETGTQWRLNLPEMKLPELKLPDMKMLNFTDVNLMLPEVKLKDMMYWGGGLFQQQQKNVSEKKKNDNNQKEVKTIENSVEKEQDEKEVEQKSEIDTEAKSIEIKSVEAEGSAPMPDFKNTLFNSWAKLTKKE</sequence>